<dbReference type="RefSeq" id="WP_268916767.1">
    <property type="nucleotide sequence ID" value="NZ_JAPTMY010000005.1"/>
</dbReference>
<sequence>MNADTPSGPRRPSDFERPSSSLSGRLTLRMMNVGHGRLHRWGLEAAGIGQSSRVLDVGCGGGAAVRRILRLTRAEVGAIDHSLAAVESTRRLNAAAAASGRLRVVEGSVEALPFRSGCFDVVTAFETVYFWPDLVAGLRETARVLAPGGRLVVADECADRQAAGAWADRLAMNVPDGEELVSACRAAGFARASAQRHPRRPWLRVVAEV</sequence>
<dbReference type="EMBL" id="JAPTMY010000005">
    <property type="protein sequence ID" value="MCZ0857115.1"/>
    <property type="molecule type" value="Genomic_DNA"/>
</dbReference>
<comment type="caution">
    <text evidence="4">The sequence shown here is derived from an EMBL/GenBank/DDBJ whole genome shotgun (WGS) entry which is preliminary data.</text>
</comment>
<dbReference type="Proteomes" id="UP001072034">
    <property type="component" value="Unassembled WGS sequence"/>
</dbReference>
<dbReference type="Pfam" id="PF08241">
    <property type="entry name" value="Methyltransf_11"/>
    <property type="match status" value="1"/>
</dbReference>
<dbReference type="PANTHER" id="PTHR44068:SF11">
    <property type="entry name" value="GERANYL DIPHOSPHATE 2-C-METHYLTRANSFERASE"/>
    <property type="match status" value="1"/>
</dbReference>
<evidence type="ECO:0000313" key="4">
    <source>
        <dbReference type="EMBL" id="MCZ0857115.1"/>
    </source>
</evidence>
<dbReference type="InterPro" id="IPR013216">
    <property type="entry name" value="Methyltransf_11"/>
</dbReference>
<evidence type="ECO:0000313" key="5">
    <source>
        <dbReference type="Proteomes" id="UP001072034"/>
    </source>
</evidence>
<evidence type="ECO:0000259" key="3">
    <source>
        <dbReference type="Pfam" id="PF08241"/>
    </source>
</evidence>
<dbReference type="GO" id="GO:0032259">
    <property type="term" value="P:methylation"/>
    <property type="evidence" value="ECO:0007669"/>
    <property type="project" value="UniProtKB-KW"/>
</dbReference>
<accession>A0ABT4I7A8</accession>
<dbReference type="CDD" id="cd02440">
    <property type="entry name" value="AdoMet_MTases"/>
    <property type="match status" value="1"/>
</dbReference>
<name>A0ABT4I7A8_9ACTO</name>
<feature type="domain" description="Methyltransferase type 11" evidence="3">
    <location>
        <begin position="55"/>
        <end position="153"/>
    </location>
</feature>
<reference evidence="4" key="1">
    <citation type="submission" date="2022-10" db="EMBL/GenBank/DDBJ databases">
        <title>Genome sequence of Actinomyces israelii ATCC 10048.</title>
        <authorList>
            <person name="Watt R.M."/>
            <person name="Tong W.M."/>
        </authorList>
    </citation>
    <scope>NUCLEOTIDE SEQUENCE</scope>
    <source>
        <strain evidence="4">ATCC 10048</strain>
    </source>
</reference>
<proteinExistence type="predicted"/>
<feature type="region of interest" description="Disordered" evidence="2">
    <location>
        <begin position="1"/>
        <end position="21"/>
    </location>
</feature>
<dbReference type="InterPro" id="IPR029063">
    <property type="entry name" value="SAM-dependent_MTases_sf"/>
</dbReference>
<keyword evidence="4" id="KW-0489">Methyltransferase</keyword>
<gene>
    <name evidence="4" type="ORF">OHJ16_03520</name>
</gene>
<dbReference type="Gene3D" id="3.40.50.150">
    <property type="entry name" value="Vaccinia Virus protein VP39"/>
    <property type="match status" value="1"/>
</dbReference>
<evidence type="ECO:0000256" key="2">
    <source>
        <dbReference type="SAM" id="MobiDB-lite"/>
    </source>
</evidence>
<evidence type="ECO:0000256" key="1">
    <source>
        <dbReference type="ARBA" id="ARBA00022679"/>
    </source>
</evidence>
<dbReference type="SUPFAM" id="SSF53335">
    <property type="entry name" value="S-adenosyl-L-methionine-dependent methyltransferases"/>
    <property type="match status" value="1"/>
</dbReference>
<keyword evidence="1" id="KW-0808">Transferase</keyword>
<dbReference type="GO" id="GO:0008168">
    <property type="term" value="F:methyltransferase activity"/>
    <property type="evidence" value="ECO:0007669"/>
    <property type="project" value="UniProtKB-KW"/>
</dbReference>
<dbReference type="InterPro" id="IPR050447">
    <property type="entry name" value="Erg6_SMT_methyltransf"/>
</dbReference>
<keyword evidence="5" id="KW-1185">Reference proteome</keyword>
<protein>
    <submittedName>
        <fullName evidence="4">Class I SAM-dependent methyltransferase</fullName>
    </submittedName>
</protein>
<dbReference type="PANTHER" id="PTHR44068">
    <property type="entry name" value="ZGC:194242"/>
    <property type="match status" value="1"/>
</dbReference>
<organism evidence="4 5">
    <name type="scientific">Actinomyces israelii</name>
    <dbReference type="NCBI Taxonomy" id="1659"/>
    <lineage>
        <taxon>Bacteria</taxon>
        <taxon>Bacillati</taxon>
        <taxon>Actinomycetota</taxon>
        <taxon>Actinomycetes</taxon>
        <taxon>Actinomycetales</taxon>
        <taxon>Actinomycetaceae</taxon>
        <taxon>Actinomyces</taxon>
    </lineage>
</organism>